<dbReference type="Proteomes" id="UP001150907">
    <property type="component" value="Unassembled WGS sequence"/>
</dbReference>
<organism evidence="4 5">
    <name type="scientific">Coemansia thaxteri</name>
    <dbReference type="NCBI Taxonomy" id="2663907"/>
    <lineage>
        <taxon>Eukaryota</taxon>
        <taxon>Fungi</taxon>
        <taxon>Fungi incertae sedis</taxon>
        <taxon>Zoopagomycota</taxon>
        <taxon>Kickxellomycotina</taxon>
        <taxon>Kickxellomycetes</taxon>
        <taxon>Kickxellales</taxon>
        <taxon>Kickxellaceae</taxon>
        <taxon>Coemansia</taxon>
    </lineage>
</organism>
<evidence type="ECO:0000256" key="1">
    <source>
        <dbReference type="PROSITE-ProRule" id="PRU00175"/>
    </source>
</evidence>
<dbReference type="CDD" id="cd16489">
    <property type="entry name" value="mRING-CH-C4HC2H_ZNRF"/>
    <property type="match status" value="1"/>
</dbReference>
<sequence>MRWQFREHRVCDPCVEAVRRLPVASANGMALVAARLGSATAIENAYNIFRDADGLPATTRSMAYTQPLRSSATGASLSESSQQPTMRRSSTASIRVCPVCDKDWATVWSAMIRVPGEGWQEAQERHIRECIEDTSAEMQGAHRHQGARDVRRSRSVHSPMPASDSPVTHALAVRSAASQPRRAAGFLGLFERASLTDTSDMPTSPEAPAAQGGYGSRDAPREDEDHHAVRRAARSPLGVKYVAYKLNGDTPLLGEECPICFEDFEPGQHVARLNCLCTYHVLCIREWIQRTPACPQPTPDEMVRKWRSGIRGQERELDRQLRGIQTEEAKVKRSIKLLAKKNDAASCKSLAKELVRSRKQKDRIFTSKAQLNSIVLELQRQVALLKVAGSLQKSTQVMRSVNQLMRVPQLQATLMEMSKEMMKAGIIEEMTEEMFDSLEDEDLEDEAEEEVQKVLAEVTEGTLGNVVPMSAPKEAAQHEEPTRESESEAELDLDDMRARLSALRS</sequence>
<dbReference type="Pfam" id="PF13639">
    <property type="entry name" value="zf-RING_2"/>
    <property type="match status" value="1"/>
</dbReference>
<keyword evidence="5" id="KW-1185">Reference proteome</keyword>
<reference evidence="4" key="1">
    <citation type="submission" date="2022-07" db="EMBL/GenBank/DDBJ databases">
        <title>Phylogenomic reconstructions and comparative analyses of Kickxellomycotina fungi.</title>
        <authorList>
            <person name="Reynolds N.K."/>
            <person name="Stajich J.E."/>
            <person name="Barry K."/>
            <person name="Grigoriev I.V."/>
            <person name="Crous P."/>
            <person name="Smith M.E."/>
        </authorList>
    </citation>
    <scope>NUCLEOTIDE SEQUENCE</scope>
    <source>
        <strain evidence="4">IMI 214461</strain>
    </source>
</reference>
<dbReference type="PROSITE" id="PS50089">
    <property type="entry name" value="ZF_RING_2"/>
    <property type="match status" value="1"/>
</dbReference>
<dbReference type="Gene3D" id="3.30.40.10">
    <property type="entry name" value="Zinc/RING finger domain, C3HC4 (zinc finger)"/>
    <property type="match status" value="1"/>
</dbReference>
<evidence type="ECO:0000313" key="5">
    <source>
        <dbReference type="Proteomes" id="UP001150907"/>
    </source>
</evidence>
<keyword evidence="1" id="KW-0862">Zinc</keyword>
<feature type="domain" description="RING-type" evidence="3">
    <location>
        <begin position="257"/>
        <end position="295"/>
    </location>
</feature>
<dbReference type="Pfam" id="PF03357">
    <property type="entry name" value="Snf7"/>
    <property type="match status" value="1"/>
</dbReference>
<dbReference type="InterPro" id="IPR013083">
    <property type="entry name" value="Znf_RING/FYVE/PHD"/>
</dbReference>
<feature type="region of interest" description="Disordered" evidence="2">
    <location>
        <begin position="196"/>
        <end position="232"/>
    </location>
</feature>
<feature type="region of interest" description="Disordered" evidence="2">
    <location>
        <begin position="141"/>
        <end position="168"/>
    </location>
</feature>
<proteinExistence type="predicted"/>
<dbReference type="EMBL" id="JANBQF010001119">
    <property type="protein sequence ID" value="KAJ1997990.1"/>
    <property type="molecule type" value="Genomic_DNA"/>
</dbReference>
<dbReference type="OrthoDB" id="660555at2759"/>
<dbReference type="InterPro" id="IPR005024">
    <property type="entry name" value="Snf7_fam"/>
</dbReference>
<dbReference type="InterPro" id="IPR001841">
    <property type="entry name" value="Znf_RING"/>
</dbReference>
<evidence type="ECO:0000259" key="3">
    <source>
        <dbReference type="PROSITE" id="PS50089"/>
    </source>
</evidence>
<dbReference type="SUPFAM" id="SSF57850">
    <property type="entry name" value="RING/U-box"/>
    <property type="match status" value="1"/>
</dbReference>
<feature type="region of interest" description="Disordered" evidence="2">
    <location>
        <begin position="66"/>
        <end position="89"/>
    </location>
</feature>
<dbReference type="PANTHER" id="PTHR10476">
    <property type="entry name" value="CHARGED MULTIVESICULAR BODY PROTEIN"/>
    <property type="match status" value="1"/>
</dbReference>
<feature type="compositionally biased region" description="Basic and acidic residues" evidence="2">
    <location>
        <begin position="475"/>
        <end position="486"/>
    </location>
</feature>
<keyword evidence="1" id="KW-0479">Metal-binding</keyword>
<feature type="compositionally biased region" description="Low complexity" evidence="2">
    <location>
        <begin position="70"/>
        <end position="81"/>
    </location>
</feature>
<dbReference type="AlphaFoldDB" id="A0A9W8BDV4"/>
<comment type="caution">
    <text evidence="4">The sequence shown here is derived from an EMBL/GenBank/DDBJ whole genome shotgun (WGS) entry which is preliminary data.</text>
</comment>
<evidence type="ECO:0000256" key="2">
    <source>
        <dbReference type="SAM" id="MobiDB-lite"/>
    </source>
</evidence>
<evidence type="ECO:0000313" key="4">
    <source>
        <dbReference type="EMBL" id="KAJ1997990.1"/>
    </source>
</evidence>
<keyword evidence="1" id="KW-0863">Zinc-finger</keyword>
<dbReference type="GO" id="GO:0008270">
    <property type="term" value="F:zinc ion binding"/>
    <property type="evidence" value="ECO:0007669"/>
    <property type="project" value="UniProtKB-KW"/>
</dbReference>
<protein>
    <submittedName>
        <fullName evidence="4">Vacuolar protein-sorting-associated protein 24</fullName>
    </submittedName>
</protein>
<gene>
    <name evidence="4" type="primary">VPS24</name>
    <name evidence="4" type="ORF">H4R26_005625</name>
</gene>
<dbReference type="GO" id="GO:0007034">
    <property type="term" value="P:vacuolar transport"/>
    <property type="evidence" value="ECO:0007669"/>
    <property type="project" value="InterPro"/>
</dbReference>
<accession>A0A9W8BDV4</accession>
<name>A0A9W8BDV4_9FUNG</name>
<feature type="region of interest" description="Disordered" evidence="2">
    <location>
        <begin position="462"/>
        <end position="505"/>
    </location>
</feature>
<feature type="compositionally biased region" description="Basic and acidic residues" evidence="2">
    <location>
        <begin position="218"/>
        <end position="227"/>
    </location>
</feature>
<dbReference type="Gene3D" id="6.10.140.1230">
    <property type="match status" value="1"/>
</dbReference>